<name>A0A6J4S3P6_9ACTN</name>
<accession>A0A6J4S3P6</accession>
<feature type="signal peptide" evidence="1">
    <location>
        <begin position="1"/>
        <end position="22"/>
    </location>
</feature>
<protein>
    <submittedName>
        <fullName evidence="2">Uncharacterized protein</fullName>
    </submittedName>
</protein>
<keyword evidence="1" id="KW-0732">Signal</keyword>
<dbReference type="EMBL" id="CADCVT010000122">
    <property type="protein sequence ID" value="CAA9488991.1"/>
    <property type="molecule type" value="Genomic_DNA"/>
</dbReference>
<gene>
    <name evidence="2" type="ORF">AVDCRST_MAG85-1119</name>
</gene>
<reference evidence="2" key="1">
    <citation type="submission" date="2020-02" db="EMBL/GenBank/DDBJ databases">
        <authorList>
            <person name="Meier V. D."/>
        </authorList>
    </citation>
    <scope>NUCLEOTIDE SEQUENCE</scope>
    <source>
        <strain evidence="2">AVDCRST_MAG85</strain>
    </source>
</reference>
<evidence type="ECO:0000313" key="2">
    <source>
        <dbReference type="EMBL" id="CAA9488991.1"/>
    </source>
</evidence>
<feature type="chain" id="PRO_5026857396" evidence="1">
    <location>
        <begin position="23"/>
        <end position="127"/>
    </location>
</feature>
<dbReference type="AlphaFoldDB" id="A0A6J4S3P6"/>
<organism evidence="2">
    <name type="scientific">uncultured Solirubrobacteraceae bacterium</name>
    <dbReference type="NCBI Taxonomy" id="1162706"/>
    <lineage>
        <taxon>Bacteria</taxon>
        <taxon>Bacillati</taxon>
        <taxon>Actinomycetota</taxon>
        <taxon>Thermoleophilia</taxon>
        <taxon>Solirubrobacterales</taxon>
        <taxon>Solirubrobacteraceae</taxon>
        <taxon>environmental samples</taxon>
    </lineage>
</organism>
<evidence type="ECO:0000256" key="1">
    <source>
        <dbReference type="SAM" id="SignalP"/>
    </source>
</evidence>
<proteinExistence type="predicted"/>
<sequence length="127" mass="13344">MTAATALTIVLAGAAAAAPASAAAPKLGIYDCEGIDTFDYVNSVKLMSGGRYLVGSERVGSKLKRTTKGRYKVTGKKITWLSGMYKRGGYSSTVYKTYFTIDRLDGTSTGVSCTFLPKPTGARAPGI</sequence>